<name>A0A9E5JTR2_9GAMM</name>
<evidence type="ECO:0000313" key="1">
    <source>
        <dbReference type="EMBL" id="NHO65134.1"/>
    </source>
</evidence>
<dbReference type="EMBL" id="JAAONZ010000003">
    <property type="protein sequence ID" value="NHO65134.1"/>
    <property type="molecule type" value="Genomic_DNA"/>
</dbReference>
<evidence type="ECO:0000313" key="2">
    <source>
        <dbReference type="Proteomes" id="UP000787472"/>
    </source>
</evidence>
<comment type="caution">
    <text evidence="1">The sequence shown here is derived from an EMBL/GenBank/DDBJ whole genome shotgun (WGS) entry which is preliminary data.</text>
</comment>
<sequence length="386" mass="43228">MSATVKYLSQYAEVEVRELATWPDASRYQHALVIPAYDEPFGFIQQLLHRHPTPDSVLVILVINRPDHIDACAANDQLFKTLSDTLPIQWAQGTLSLYGNPQRGVLCVDRHHHPIPKKQGVGLARKIGCDLAAQLIADGFIASPWIHSTDADAFLPDEYFNAAQQLAENSAAATYDFQHRRGKDLTSQATEHYERTLHHYVNGLKHAGSPYAYHTIGSILVLNHKHYCQARGFPKRSGGEDFYLLNKLAKLGAIEHLTARVELQPRLSHRVPFGTGPATLKILHALEEDQPVLSYDPVIFDHLQECLATLTAAITSAEPPAAALLRLPAITQSALASLDFPQCLKHLQQNPNPDWQSQHFHHWLDAFRTLKFVRFLQAEAFPPKPL</sequence>
<accession>A0A9E5JTR2</accession>
<gene>
    <name evidence="1" type="ORF">G8770_06215</name>
</gene>
<organism evidence="1 2">
    <name type="scientific">Pseudomaricurvus hydrocarbonicus</name>
    <dbReference type="NCBI Taxonomy" id="1470433"/>
    <lineage>
        <taxon>Bacteria</taxon>
        <taxon>Pseudomonadati</taxon>
        <taxon>Pseudomonadota</taxon>
        <taxon>Gammaproteobacteria</taxon>
        <taxon>Cellvibrionales</taxon>
        <taxon>Cellvibrionaceae</taxon>
        <taxon>Pseudomaricurvus</taxon>
    </lineage>
</organism>
<dbReference type="Proteomes" id="UP000787472">
    <property type="component" value="Unassembled WGS sequence"/>
</dbReference>
<dbReference type="RefSeq" id="WP_167183342.1">
    <property type="nucleotide sequence ID" value="NZ_JAAONZ010000003.1"/>
</dbReference>
<dbReference type="InterPro" id="IPR029044">
    <property type="entry name" value="Nucleotide-diphossugar_trans"/>
</dbReference>
<dbReference type="AlphaFoldDB" id="A0A9E5JTR2"/>
<keyword evidence="2" id="KW-1185">Reference proteome</keyword>
<reference evidence="1" key="1">
    <citation type="submission" date="2020-03" db="EMBL/GenBank/DDBJ databases">
        <authorList>
            <person name="Guo F."/>
        </authorList>
    </citation>
    <scope>NUCLEOTIDE SEQUENCE</scope>
    <source>
        <strain evidence="1">JCM 30134</strain>
    </source>
</reference>
<dbReference type="SUPFAM" id="SSF53448">
    <property type="entry name" value="Nucleotide-diphospho-sugar transferases"/>
    <property type="match status" value="1"/>
</dbReference>
<protein>
    <submittedName>
        <fullName evidence="1">Uncharacterized protein</fullName>
    </submittedName>
</protein>
<proteinExistence type="predicted"/>